<name>A0A6J5MI99_9CAUD</name>
<dbReference type="EMBL" id="LR796427">
    <property type="protein sequence ID" value="CAB4144816.1"/>
    <property type="molecule type" value="Genomic_DNA"/>
</dbReference>
<gene>
    <name evidence="1" type="ORF">UFOVP455_72</name>
</gene>
<protein>
    <submittedName>
        <fullName evidence="1">Uncharacterized protein</fullName>
    </submittedName>
</protein>
<reference evidence="1" key="1">
    <citation type="submission" date="2020-04" db="EMBL/GenBank/DDBJ databases">
        <authorList>
            <person name="Chiriac C."/>
            <person name="Salcher M."/>
            <person name="Ghai R."/>
            <person name="Kavagutti S V."/>
        </authorList>
    </citation>
    <scope>NUCLEOTIDE SEQUENCE</scope>
</reference>
<proteinExistence type="predicted"/>
<evidence type="ECO:0000313" key="1">
    <source>
        <dbReference type="EMBL" id="CAB4144816.1"/>
    </source>
</evidence>
<sequence length="117" mass="12865">MKQPVEIRDLLYEDGKQVEPFIPISYYEEAVLSPWNKLTVSASATNEALAISDLSTVKRLDLYVDPSDVDKITVKYNGSSKAYAVSPAEVTTENITGITASNSSAAVVNLYWRAVYV</sequence>
<organism evidence="1">
    <name type="scientific">uncultured Caudovirales phage</name>
    <dbReference type="NCBI Taxonomy" id="2100421"/>
    <lineage>
        <taxon>Viruses</taxon>
        <taxon>Duplodnaviria</taxon>
        <taxon>Heunggongvirae</taxon>
        <taxon>Uroviricota</taxon>
        <taxon>Caudoviricetes</taxon>
        <taxon>Peduoviridae</taxon>
        <taxon>Maltschvirus</taxon>
        <taxon>Maltschvirus maltsch</taxon>
    </lineage>
</organism>
<accession>A0A6J5MI99</accession>